<dbReference type="PANTHER" id="PTHR11562:SF17">
    <property type="entry name" value="RE54080P-RELATED"/>
    <property type="match status" value="1"/>
</dbReference>
<comment type="subcellular location">
    <subcellularLocation>
        <location evidence="1">Membrane</location>
        <topology evidence="1">Multi-pass membrane protein</topology>
    </subcellularLocation>
</comment>
<feature type="domain" description="Cation efflux protein transmembrane" evidence="10">
    <location>
        <begin position="38"/>
        <end position="227"/>
    </location>
</feature>
<dbReference type="InterPro" id="IPR036837">
    <property type="entry name" value="Cation_efflux_CTD_sf"/>
</dbReference>
<evidence type="ECO:0000259" key="10">
    <source>
        <dbReference type="Pfam" id="PF01545"/>
    </source>
</evidence>
<evidence type="ECO:0000256" key="1">
    <source>
        <dbReference type="ARBA" id="ARBA00004141"/>
    </source>
</evidence>
<keyword evidence="5" id="KW-0862">Zinc</keyword>
<reference evidence="12 13" key="1">
    <citation type="submission" date="2022-01" db="EMBL/GenBank/DDBJ databases">
        <title>A chromosomal length assembly of Cordylochernes scorpioides.</title>
        <authorList>
            <person name="Zeh D."/>
            <person name="Zeh J."/>
        </authorList>
    </citation>
    <scope>NUCLEOTIDE SEQUENCE [LARGE SCALE GENOMIC DNA]</scope>
    <source>
        <strain evidence="12">IN4F17</strain>
        <tissue evidence="12">Whole Body</tissue>
    </source>
</reference>
<evidence type="ECO:0000256" key="7">
    <source>
        <dbReference type="ARBA" id="ARBA00023065"/>
    </source>
</evidence>
<evidence type="ECO:0000256" key="6">
    <source>
        <dbReference type="ARBA" id="ARBA00022989"/>
    </source>
</evidence>
<accession>A0ABY6LHH8</accession>
<dbReference type="InterPro" id="IPR050681">
    <property type="entry name" value="CDF/SLC30A"/>
</dbReference>
<feature type="transmembrane region" description="Helical" evidence="9">
    <location>
        <begin position="51"/>
        <end position="71"/>
    </location>
</feature>
<sequence>MWWCRGLPEADGAPSKEDLLAEAPFQQVRLSMDGVYPGGILAHSLAIASDAAHMLVDLAGFMISLFSIWMATRPATSAMTFGWYRAEVLGAMASVLLIWAVTLSLDYLAVVRILRGEYDIDSQLMVVIAVVGLAVNVVMALVLHAEPPDAHHATDNINIRAALVHVLGDFLQSVGVLVAAVVIYFWVDSGDVQPDLGVVDPLLTFVFSTIVLVSTYRIIKEALVVLMEGTPKNINFEEVDQILSNIPGVQKVHNLRIWSLSLEKSALSAHLTIAPDERPEEVLRTALRELRSRLDMYEVTLQVEDAGEEAGDRCSLCKCGVESVD</sequence>
<dbReference type="PANTHER" id="PTHR11562">
    <property type="entry name" value="CATION EFFLUX PROTEIN/ ZINC TRANSPORTER"/>
    <property type="match status" value="1"/>
</dbReference>
<keyword evidence="3" id="KW-0813">Transport</keyword>
<evidence type="ECO:0000256" key="8">
    <source>
        <dbReference type="ARBA" id="ARBA00023136"/>
    </source>
</evidence>
<dbReference type="InterPro" id="IPR027469">
    <property type="entry name" value="Cation_efflux_TMD_sf"/>
</dbReference>
<dbReference type="InterPro" id="IPR058533">
    <property type="entry name" value="Cation_efflux_TM"/>
</dbReference>
<protein>
    <submittedName>
        <fullName evidence="12">UGGT1</fullName>
    </submittedName>
</protein>
<dbReference type="Gene3D" id="1.20.1510.10">
    <property type="entry name" value="Cation efflux protein transmembrane domain"/>
    <property type="match status" value="1"/>
</dbReference>
<feature type="transmembrane region" description="Helical" evidence="9">
    <location>
        <begin position="198"/>
        <end position="219"/>
    </location>
</feature>
<feature type="domain" description="Cation efflux protein cytoplasmic" evidence="11">
    <location>
        <begin position="231"/>
        <end position="305"/>
    </location>
</feature>
<evidence type="ECO:0000256" key="2">
    <source>
        <dbReference type="ARBA" id="ARBA00008873"/>
    </source>
</evidence>
<keyword evidence="6 9" id="KW-1133">Transmembrane helix</keyword>
<keyword evidence="13" id="KW-1185">Reference proteome</keyword>
<feature type="transmembrane region" description="Helical" evidence="9">
    <location>
        <begin position="163"/>
        <end position="186"/>
    </location>
</feature>
<dbReference type="EMBL" id="CP092880">
    <property type="protein sequence ID" value="UYV79652.1"/>
    <property type="molecule type" value="Genomic_DNA"/>
</dbReference>
<keyword evidence="5" id="KW-0864">Zinc transport</keyword>
<keyword evidence="4 9" id="KW-0812">Transmembrane</keyword>
<evidence type="ECO:0000313" key="12">
    <source>
        <dbReference type="EMBL" id="UYV79652.1"/>
    </source>
</evidence>
<keyword evidence="7" id="KW-0406">Ion transport</keyword>
<dbReference type="InterPro" id="IPR027470">
    <property type="entry name" value="Cation_efflux_CTD"/>
</dbReference>
<dbReference type="Pfam" id="PF01545">
    <property type="entry name" value="Cation_efflux"/>
    <property type="match status" value="1"/>
</dbReference>
<proteinExistence type="inferred from homology"/>
<keyword evidence="8 9" id="KW-0472">Membrane</keyword>
<evidence type="ECO:0000313" key="13">
    <source>
        <dbReference type="Proteomes" id="UP001235939"/>
    </source>
</evidence>
<dbReference type="Proteomes" id="UP001235939">
    <property type="component" value="Chromosome 18"/>
</dbReference>
<dbReference type="InterPro" id="IPR002524">
    <property type="entry name" value="Cation_efflux"/>
</dbReference>
<dbReference type="Pfam" id="PF16916">
    <property type="entry name" value="ZT_dimer"/>
    <property type="match status" value="1"/>
</dbReference>
<evidence type="ECO:0000256" key="4">
    <source>
        <dbReference type="ARBA" id="ARBA00022692"/>
    </source>
</evidence>
<dbReference type="SUPFAM" id="SSF161111">
    <property type="entry name" value="Cation efflux protein transmembrane domain-like"/>
    <property type="match status" value="1"/>
</dbReference>
<evidence type="ECO:0000256" key="5">
    <source>
        <dbReference type="ARBA" id="ARBA00022906"/>
    </source>
</evidence>
<evidence type="ECO:0000259" key="11">
    <source>
        <dbReference type="Pfam" id="PF16916"/>
    </source>
</evidence>
<evidence type="ECO:0000256" key="3">
    <source>
        <dbReference type="ARBA" id="ARBA00022448"/>
    </source>
</evidence>
<feature type="transmembrane region" description="Helical" evidence="9">
    <location>
        <begin position="122"/>
        <end position="143"/>
    </location>
</feature>
<feature type="transmembrane region" description="Helical" evidence="9">
    <location>
        <begin position="83"/>
        <end position="102"/>
    </location>
</feature>
<organism evidence="12 13">
    <name type="scientific">Cordylochernes scorpioides</name>
    <dbReference type="NCBI Taxonomy" id="51811"/>
    <lineage>
        <taxon>Eukaryota</taxon>
        <taxon>Metazoa</taxon>
        <taxon>Ecdysozoa</taxon>
        <taxon>Arthropoda</taxon>
        <taxon>Chelicerata</taxon>
        <taxon>Arachnida</taxon>
        <taxon>Pseudoscorpiones</taxon>
        <taxon>Cheliferoidea</taxon>
        <taxon>Chernetidae</taxon>
        <taxon>Cordylochernes</taxon>
    </lineage>
</organism>
<name>A0ABY6LHH8_9ARAC</name>
<gene>
    <name evidence="12" type="ORF">LAZ67_18000182</name>
</gene>
<evidence type="ECO:0000256" key="9">
    <source>
        <dbReference type="SAM" id="Phobius"/>
    </source>
</evidence>
<dbReference type="SUPFAM" id="SSF160240">
    <property type="entry name" value="Cation efflux protein cytoplasmic domain-like"/>
    <property type="match status" value="1"/>
</dbReference>
<comment type="similarity">
    <text evidence="2">Belongs to the cation diffusion facilitator (CDF) transporter (TC 2.A.4) family. SLC30A subfamily.</text>
</comment>
<dbReference type="NCBIfam" id="TIGR01297">
    <property type="entry name" value="CDF"/>
    <property type="match status" value="1"/>
</dbReference>